<dbReference type="EMBL" id="QWEX01000003">
    <property type="protein sequence ID" value="RXV65687.1"/>
    <property type="molecule type" value="Genomic_DNA"/>
</dbReference>
<proteinExistence type="predicted"/>
<organism evidence="1 2">
    <name type="scientific">Burkholderia stabilis</name>
    <dbReference type="NCBI Taxonomy" id="95485"/>
    <lineage>
        <taxon>Bacteria</taxon>
        <taxon>Pseudomonadati</taxon>
        <taxon>Pseudomonadota</taxon>
        <taxon>Betaproteobacteria</taxon>
        <taxon>Burkholderiales</taxon>
        <taxon>Burkholderiaceae</taxon>
        <taxon>Burkholderia</taxon>
        <taxon>Burkholderia cepacia complex</taxon>
    </lineage>
</organism>
<evidence type="ECO:0000313" key="1">
    <source>
        <dbReference type="EMBL" id="RXV65687.1"/>
    </source>
</evidence>
<dbReference type="Proteomes" id="UP000289650">
    <property type="component" value="Unassembled WGS sequence"/>
</dbReference>
<evidence type="ECO:0000313" key="2">
    <source>
        <dbReference type="Proteomes" id="UP000289650"/>
    </source>
</evidence>
<comment type="caution">
    <text evidence="1">The sequence shown here is derived from an EMBL/GenBank/DDBJ whole genome shotgun (WGS) entry which is preliminary data.</text>
</comment>
<dbReference type="PROSITE" id="PS51257">
    <property type="entry name" value="PROKAR_LIPOPROTEIN"/>
    <property type="match status" value="1"/>
</dbReference>
<gene>
    <name evidence="1" type="ORF">D1006_37320</name>
</gene>
<sequence length="362" mass="37721">MRDVDLIVVGSGSLAHAVLMSLAGCGDAPMDVIAAARNEMAVHHMATLANALGGGSAGRIAVTPVACDYSPASLARLFDAYRPRVVLTLASMQSPWAMTRGWQKLIAGLGYGCTLPLQAALADRVMRAATAVHPGAHLVNGCYPDLTNHVLAGRGIPVAGGIGNIAIVASMLHGRTDCVPLSLLAHHAHVGAMIRGAWDGLPAPAVWLDGRRLPEHEAAALTAPVRLPADATLNSLTGALAAPMLRALSGRADAWQGHAPGLHGRPGGYPVRADAAGLHLALPRGMTPEQAEQLNRSYALHDGVTVEDGRYVLTRSLDDAERALDIRLPAALAAWRADALDEQIALLVRLRATIDATDASAR</sequence>
<reference evidence="1 2" key="1">
    <citation type="submission" date="2018-08" db="EMBL/GenBank/DDBJ databases">
        <title>Mountain-cultivated ginseng endophyte, Burkholderia stabilis and its activity against ginseng root rot disease.</title>
        <authorList>
            <person name="Tapan Kumar M."/>
            <person name="Bae H."/>
            <person name="Shanmugam G."/>
            <person name="Jeon J."/>
        </authorList>
    </citation>
    <scope>NUCLEOTIDE SEQUENCE [LARGE SCALE GENOMIC DNA]</scope>
    <source>
        <strain evidence="1 2">EB159</strain>
    </source>
</reference>
<dbReference type="AlphaFoldDB" id="A0A4Q2A8U7"/>
<protein>
    <submittedName>
        <fullName evidence="1">Uncharacterized protein</fullName>
    </submittedName>
</protein>
<accession>A0A4Q2A8U7</accession>
<name>A0A4Q2A8U7_9BURK</name>